<sequence>MNRHFRDARYHARRTAEELYAGVEMELEPVRERVEARIDEYRGVEEPEPEPTRTNRVRKVGANARERLGGMPISR</sequence>
<gene>
    <name evidence="2" type="ORF">ACFSBL_11380</name>
</gene>
<keyword evidence="3" id="KW-1185">Reference proteome</keyword>
<comment type="caution">
    <text evidence="2">The sequence shown here is derived from an EMBL/GenBank/DDBJ whole genome shotgun (WGS) entry which is preliminary data.</text>
</comment>
<dbReference type="EMBL" id="JBHUDO010000002">
    <property type="protein sequence ID" value="MFD1646284.1"/>
    <property type="molecule type" value="Genomic_DNA"/>
</dbReference>
<proteinExistence type="predicted"/>
<accession>A0ABD6DIZ1</accession>
<name>A0ABD6DIZ1_9EURY</name>
<evidence type="ECO:0000256" key="1">
    <source>
        <dbReference type="SAM" id="MobiDB-lite"/>
    </source>
</evidence>
<evidence type="ECO:0000313" key="3">
    <source>
        <dbReference type="Proteomes" id="UP001597034"/>
    </source>
</evidence>
<feature type="region of interest" description="Disordered" evidence="1">
    <location>
        <begin position="42"/>
        <end position="75"/>
    </location>
</feature>
<dbReference type="Proteomes" id="UP001597034">
    <property type="component" value="Unassembled WGS sequence"/>
</dbReference>
<reference evidence="2 3" key="1">
    <citation type="journal article" date="2019" name="Int. J. Syst. Evol. Microbiol.">
        <title>The Global Catalogue of Microorganisms (GCM) 10K type strain sequencing project: providing services to taxonomists for standard genome sequencing and annotation.</title>
        <authorList>
            <consortium name="The Broad Institute Genomics Platform"/>
            <consortium name="The Broad Institute Genome Sequencing Center for Infectious Disease"/>
            <person name="Wu L."/>
            <person name="Ma J."/>
        </authorList>
    </citation>
    <scope>NUCLEOTIDE SEQUENCE [LARGE SCALE GENOMIC DNA]</scope>
    <source>
        <strain evidence="2 3">CGMCC 1.10390</strain>
    </source>
</reference>
<feature type="compositionally biased region" description="Basic and acidic residues" evidence="1">
    <location>
        <begin position="42"/>
        <end position="53"/>
    </location>
</feature>
<dbReference type="AlphaFoldDB" id="A0ABD6DIZ1"/>
<evidence type="ECO:0000313" key="2">
    <source>
        <dbReference type="EMBL" id="MFD1646284.1"/>
    </source>
</evidence>
<dbReference type="RefSeq" id="WP_256398193.1">
    <property type="nucleotide sequence ID" value="NZ_JANHJR010000001.1"/>
</dbReference>
<protein>
    <submittedName>
        <fullName evidence="2">Uncharacterized protein</fullName>
    </submittedName>
</protein>
<organism evidence="2 3">
    <name type="scientific">Haloarchaeobius litoreus</name>
    <dbReference type="NCBI Taxonomy" id="755306"/>
    <lineage>
        <taxon>Archaea</taxon>
        <taxon>Methanobacteriati</taxon>
        <taxon>Methanobacteriota</taxon>
        <taxon>Stenosarchaea group</taxon>
        <taxon>Halobacteria</taxon>
        <taxon>Halobacteriales</taxon>
        <taxon>Halorubellaceae</taxon>
        <taxon>Haloarchaeobius</taxon>
    </lineage>
</organism>